<dbReference type="InterPro" id="IPR009081">
    <property type="entry name" value="PP-bd_ACP"/>
</dbReference>
<reference evidence="5" key="1">
    <citation type="submission" date="2021-01" db="EMBL/GenBank/DDBJ databases">
        <title>Whole genome shotgun sequence of Rugosimonospora africana NBRC 104875.</title>
        <authorList>
            <person name="Komaki H."/>
            <person name="Tamura T."/>
        </authorList>
    </citation>
    <scope>NUCLEOTIDE SEQUENCE</scope>
    <source>
        <strain evidence="5">NBRC 104875</strain>
    </source>
</reference>
<dbReference type="SUPFAM" id="SSF56801">
    <property type="entry name" value="Acetyl-CoA synthetase-like"/>
    <property type="match status" value="1"/>
</dbReference>
<dbReference type="SMART" id="SM00823">
    <property type="entry name" value="PKS_PP"/>
    <property type="match status" value="1"/>
</dbReference>
<dbReference type="Pfam" id="PF13193">
    <property type="entry name" value="AMP-binding_C"/>
    <property type="match status" value="1"/>
</dbReference>
<dbReference type="InterPro" id="IPR013120">
    <property type="entry name" value="FAR_NAD-bd"/>
</dbReference>
<evidence type="ECO:0000256" key="3">
    <source>
        <dbReference type="SAM" id="MobiDB-lite"/>
    </source>
</evidence>
<dbReference type="SUPFAM" id="SSF51735">
    <property type="entry name" value="NAD(P)-binding Rossmann-fold domains"/>
    <property type="match status" value="1"/>
</dbReference>
<dbReference type="SUPFAM" id="SSF47336">
    <property type="entry name" value="ACP-like"/>
    <property type="match status" value="1"/>
</dbReference>
<feature type="region of interest" description="Disordered" evidence="3">
    <location>
        <begin position="755"/>
        <end position="778"/>
    </location>
</feature>
<name>A0A8J3R121_9ACTN</name>
<dbReference type="Gene3D" id="3.40.50.720">
    <property type="entry name" value="NAD(P)-binding Rossmann-like Domain"/>
    <property type="match status" value="1"/>
</dbReference>
<dbReference type="InterPro" id="IPR036736">
    <property type="entry name" value="ACP-like_sf"/>
</dbReference>
<dbReference type="PROSITE" id="PS50075">
    <property type="entry name" value="CARRIER"/>
    <property type="match status" value="1"/>
</dbReference>
<dbReference type="NCBIfam" id="TIGR01733">
    <property type="entry name" value="AA-adenyl-dom"/>
    <property type="match status" value="1"/>
</dbReference>
<dbReference type="NCBIfam" id="TIGR01746">
    <property type="entry name" value="Thioester-redct"/>
    <property type="match status" value="1"/>
</dbReference>
<dbReference type="PANTHER" id="PTHR44845:SF6">
    <property type="entry name" value="BETA-ALANINE-ACTIVATING ENZYME"/>
    <property type="match status" value="1"/>
</dbReference>
<evidence type="ECO:0000256" key="2">
    <source>
        <dbReference type="ARBA" id="ARBA00022553"/>
    </source>
</evidence>
<evidence type="ECO:0000256" key="1">
    <source>
        <dbReference type="ARBA" id="ARBA00022450"/>
    </source>
</evidence>
<dbReference type="InterPro" id="IPR045851">
    <property type="entry name" value="AMP-bd_C_sf"/>
</dbReference>
<dbReference type="InterPro" id="IPR025110">
    <property type="entry name" value="AMP-bd_C"/>
</dbReference>
<dbReference type="CDD" id="cd05235">
    <property type="entry name" value="SDR_e1"/>
    <property type="match status" value="1"/>
</dbReference>
<dbReference type="AlphaFoldDB" id="A0A8J3R121"/>
<dbReference type="InterPro" id="IPR042099">
    <property type="entry name" value="ANL_N_sf"/>
</dbReference>
<dbReference type="Gene3D" id="3.30.300.30">
    <property type="match status" value="1"/>
</dbReference>
<dbReference type="InterPro" id="IPR020806">
    <property type="entry name" value="PKS_PP-bd"/>
</dbReference>
<dbReference type="EMBL" id="BONZ01000080">
    <property type="protein sequence ID" value="GIH19415.1"/>
    <property type="molecule type" value="Genomic_DNA"/>
</dbReference>
<protein>
    <recommendedName>
        <fullName evidence="4">Carrier domain-containing protein</fullName>
    </recommendedName>
</protein>
<dbReference type="InterPro" id="IPR010080">
    <property type="entry name" value="Thioester_reductase-like_dom"/>
</dbReference>
<comment type="caution">
    <text evidence="5">The sequence shown here is derived from an EMBL/GenBank/DDBJ whole genome shotgun (WGS) entry which is preliminary data.</text>
</comment>
<dbReference type="Pfam" id="PF07993">
    <property type="entry name" value="NAD_binding_4"/>
    <property type="match status" value="1"/>
</dbReference>
<dbReference type="Gene3D" id="1.10.1200.10">
    <property type="entry name" value="ACP-like"/>
    <property type="match status" value="1"/>
</dbReference>
<dbReference type="Proteomes" id="UP000642748">
    <property type="component" value="Unassembled WGS sequence"/>
</dbReference>
<evidence type="ECO:0000313" key="5">
    <source>
        <dbReference type="EMBL" id="GIH19415.1"/>
    </source>
</evidence>
<accession>A0A8J3R121</accession>
<dbReference type="InterPro" id="IPR010071">
    <property type="entry name" value="AA_adenyl_dom"/>
</dbReference>
<dbReference type="CDD" id="cd05930">
    <property type="entry name" value="A_NRPS"/>
    <property type="match status" value="1"/>
</dbReference>
<gene>
    <name evidence="5" type="ORF">Raf01_75870</name>
</gene>
<dbReference type="InterPro" id="IPR000873">
    <property type="entry name" value="AMP-dep_synth/lig_dom"/>
</dbReference>
<keyword evidence="1" id="KW-0596">Phosphopantetheine</keyword>
<feature type="domain" description="Carrier" evidence="4">
    <location>
        <begin position="509"/>
        <end position="584"/>
    </location>
</feature>
<dbReference type="InterPro" id="IPR036291">
    <property type="entry name" value="NAD(P)-bd_dom_sf"/>
</dbReference>
<dbReference type="Gene3D" id="3.40.50.12780">
    <property type="entry name" value="N-terminal domain of ligase-like"/>
    <property type="match status" value="1"/>
</dbReference>
<dbReference type="PANTHER" id="PTHR44845">
    <property type="entry name" value="CARRIER DOMAIN-CONTAINING PROTEIN"/>
    <property type="match status" value="1"/>
</dbReference>
<dbReference type="GO" id="GO:0031177">
    <property type="term" value="F:phosphopantetheine binding"/>
    <property type="evidence" value="ECO:0007669"/>
    <property type="project" value="InterPro"/>
</dbReference>
<proteinExistence type="predicted"/>
<sequence>MLDLFRAAAREDGHRIAVEHGDYKLSYAQLAGKADDLAGQLHQAGVRHGDLIPLLVADSAELPVVLLAVMSLSAAFVPVDERWPRPRLVEVLARLDAPVVLATPGQAESARRTGASAVIEVDVRDLRTTVAAPDVPGPTCADLAYGFFTSGSTGRPKCALNGHLGLLNRFLTMSRRFHADGAVVLQNSSHVFDASLWQLLWPLTTGARVVIPIRDGIVDLAETARVIARHRVTMTDFVPSIFNALVALAEADPQVSADLASMRRVLIGGEEISSRAVHRFRQLLPNVRVTNTYGPTECSIGSVFHEVEDGESIPLGRAIDNTAAVVLDDAMRPVPAGTIGQIHIGGDCVGRGYLGDPKRTRAAFVPNPFPTLPGEFVYRTGDLGWKDEAGVLHFAGRRDHQVKIGGVRIELAEIEAALTGHTAVRDAKVVVAEGVHRRRLVAFVITDGVLDRDELAGHLAERLPTALIPKEVRFLAAFPLTPNGKTDRAALARLASESFVSGQGVVGVAPENDLQHQIAAAWATVLGCSVPGITTSFFDLGGDSLSALRLALELGRVVGRRVSVRDVVARPTVRDQALLAQSRTADPVAPPTDLQADRALPDDVCRETADVWTPGTVLLTGATGFVGVHLLHELLTTTDLPVVCLVRAANRAAALYRLERTLERYGLRESCPVERIVPLVGDLTAPRLGVTADEYVTLASSVHTIVHSAAMVNLLLDYRSHRATNVHGTIELLRLAGAGRCKQLHHVSTLGVFGGANPGDPVPETLTPDEHAPPSDGYSQSKWVAEQLVLAARRRGIPSSVYRLGELGPNASTGIPSERGLVDALLCTAVDLGVSPVTSVVIDYTPVDHVARLLVAALVRGRIGHTYHPIRPTGFALDELFTAIRQWSASAPVSYDRFWEALASTEGSLRLRALLPEPVATAAADPLAAVFADTTTRFVAAEADRLAAEAGIAHAEHAAIVERCAAGCIEYVEGWTNPRVTLAMSAPATAVDR</sequence>
<dbReference type="Pfam" id="PF00501">
    <property type="entry name" value="AMP-binding"/>
    <property type="match status" value="1"/>
</dbReference>
<evidence type="ECO:0000259" key="4">
    <source>
        <dbReference type="PROSITE" id="PS50075"/>
    </source>
</evidence>
<keyword evidence="6" id="KW-1185">Reference proteome</keyword>
<organism evidence="5 6">
    <name type="scientific">Rugosimonospora africana</name>
    <dbReference type="NCBI Taxonomy" id="556532"/>
    <lineage>
        <taxon>Bacteria</taxon>
        <taxon>Bacillati</taxon>
        <taxon>Actinomycetota</taxon>
        <taxon>Actinomycetes</taxon>
        <taxon>Micromonosporales</taxon>
        <taxon>Micromonosporaceae</taxon>
        <taxon>Rugosimonospora</taxon>
    </lineage>
</organism>
<dbReference type="Pfam" id="PF00550">
    <property type="entry name" value="PP-binding"/>
    <property type="match status" value="1"/>
</dbReference>
<keyword evidence="2" id="KW-0597">Phosphoprotein</keyword>
<evidence type="ECO:0000313" key="6">
    <source>
        <dbReference type="Proteomes" id="UP000642748"/>
    </source>
</evidence>